<feature type="compositionally biased region" description="Polar residues" evidence="1">
    <location>
        <begin position="11"/>
        <end position="27"/>
    </location>
</feature>
<evidence type="ECO:0000313" key="2">
    <source>
        <dbReference type="EMBL" id="KGB36385.1"/>
    </source>
</evidence>
<dbReference type="AlphaFoldDB" id="A0A094ZNW6"/>
<accession>A0A094ZNW6</accession>
<reference evidence="2" key="1">
    <citation type="journal article" date="2012" name="Nat. Genet.">
        <title>Whole-genome sequence of Schistosoma haematobium.</title>
        <authorList>
            <person name="Young N.D."/>
            <person name="Jex A.R."/>
            <person name="Li B."/>
            <person name="Liu S."/>
            <person name="Yang L."/>
            <person name="Xiong Z."/>
            <person name="Li Y."/>
            <person name="Cantacessi C."/>
            <person name="Hall R.S."/>
            <person name="Xu X."/>
            <person name="Chen F."/>
            <person name="Wu X."/>
            <person name="Zerlotini A."/>
            <person name="Oliveira G."/>
            <person name="Hofmann A."/>
            <person name="Zhang G."/>
            <person name="Fang X."/>
            <person name="Kang Y."/>
            <person name="Campbell B.E."/>
            <person name="Loukas A."/>
            <person name="Ranganathan S."/>
            <person name="Rollinson D."/>
            <person name="Rinaldi G."/>
            <person name="Brindley P.J."/>
            <person name="Yang H."/>
            <person name="Wang J."/>
            <person name="Wang J."/>
            <person name="Gasser R.B."/>
        </authorList>
    </citation>
    <scope>NUCLEOTIDE SEQUENCE [LARGE SCALE GENOMIC DNA]</scope>
</reference>
<sequence length="27" mass="3096">MVDLSADKTNRQNYISHDQLSSEVESE</sequence>
<name>A0A094ZNW6_SCHHA</name>
<proteinExistence type="predicted"/>
<dbReference type="EMBL" id="KL250770">
    <property type="protein sequence ID" value="KGB36385.1"/>
    <property type="molecule type" value="Genomic_DNA"/>
</dbReference>
<protein>
    <submittedName>
        <fullName evidence="2">Uncharacterized protein</fullName>
    </submittedName>
</protein>
<organism evidence="2">
    <name type="scientific">Schistosoma haematobium</name>
    <name type="common">Blood fluke</name>
    <dbReference type="NCBI Taxonomy" id="6185"/>
    <lineage>
        <taxon>Eukaryota</taxon>
        <taxon>Metazoa</taxon>
        <taxon>Spiralia</taxon>
        <taxon>Lophotrochozoa</taxon>
        <taxon>Platyhelminthes</taxon>
        <taxon>Trematoda</taxon>
        <taxon>Digenea</taxon>
        <taxon>Strigeidida</taxon>
        <taxon>Schistosomatoidea</taxon>
        <taxon>Schistosomatidae</taxon>
        <taxon>Schistosoma</taxon>
    </lineage>
</organism>
<feature type="compositionally biased region" description="Basic and acidic residues" evidence="1">
    <location>
        <begin position="1"/>
        <end position="10"/>
    </location>
</feature>
<feature type="region of interest" description="Disordered" evidence="1">
    <location>
        <begin position="1"/>
        <end position="27"/>
    </location>
</feature>
<gene>
    <name evidence="2" type="ORF">MS3_04675</name>
</gene>
<evidence type="ECO:0000256" key="1">
    <source>
        <dbReference type="SAM" id="MobiDB-lite"/>
    </source>
</evidence>